<protein>
    <submittedName>
        <fullName evidence="2">Uncharacterized protein</fullName>
    </submittedName>
</protein>
<dbReference type="HOGENOM" id="CLU_3247342_0_0_9"/>
<keyword evidence="1" id="KW-1133">Transmembrane helix</keyword>
<geneLocation type="plasmid" evidence="2 3">
    <name>pBM600</name>
</geneLocation>
<evidence type="ECO:0000256" key="1">
    <source>
        <dbReference type="SAM" id="Phobius"/>
    </source>
</evidence>
<name>D5E3T1_PRIM1</name>
<gene>
    <name evidence="2" type="ordered locus">BMQ_pBM60023</name>
</gene>
<keyword evidence="1" id="KW-0472">Membrane</keyword>
<evidence type="ECO:0000313" key="2">
    <source>
        <dbReference type="EMBL" id="ADE72456.1"/>
    </source>
</evidence>
<feature type="transmembrane region" description="Helical" evidence="1">
    <location>
        <begin position="12"/>
        <end position="33"/>
    </location>
</feature>
<dbReference type="AlphaFoldDB" id="D5E3T1"/>
<keyword evidence="1" id="KW-0812">Transmembrane</keyword>
<dbReference type="Proteomes" id="UP000000935">
    <property type="component" value="Plasmid pBM600"/>
</dbReference>
<reference evidence="2 3" key="1">
    <citation type="journal article" date="2011" name="J. Bacteriol.">
        <title>Genome sequences of the biotechnologically important Bacillus megaterium strains QM B1551 and DSM319.</title>
        <authorList>
            <person name="Eppinger M."/>
            <person name="Bunk B."/>
            <person name="Johns M.A."/>
            <person name="Edirisinghe J.N."/>
            <person name="Kutumbaka K.K."/>
            <person name="Koenig S.S."/>
            <person name="Huot Creasy H."/>
            <person name="Rosovitz M.J."/>
            <person name="Riley D.R."/>
            <person name="Daugherty S."/>
            <person name="Martin M."/>
            <person name="Elbourne L.D."/>
            <person name="Paulsen I."/>
            <person name="Biedendieck R."/>
            <person name="Braun C."/>
            <person name="Grayburn S."/>
            <person name="Dhingra S."/>
            <person name="Lukyanchuk V."/>
            <person name="Ball B."/>
            <person name="Ul-Qamar R."/>
            <person name="Seibel J."/>
            <person name="Bremer E."/>
            <person name="Jahn D."/>
            <person name="Ravel J."/>
            <person name="Vary P.S."/>
        </authorList>
    </citation>
    <scope>NUCLEOTIDE SEQUENCE [LARGE SCALE GENOMIC DNA]</scope>
    <source>
        <strain evidence="3">ATCC 12872 / QMB1551</strain>
        <plasmid evidence="2">pBM600</plasmid>
    </source>
</reference>
<keyword evidence="3" id="KW-1185">Reference proteome</keyword>
<dbReference type="KEGG" id="bmq:BMQ_pBM60023"/>
<dbReference type="EMBL" id="CP001989">
    <property type="protein sequence ID" value="ADE72456.1"/>
    <property type="molecule type" value="Genomic_DNA"/>
</dbReference>
<accession>D5E3T1</accession>
<evidence type="ECO:0000313" key="3">
    <source>
        <dbReference type="Proteomes" id="UP000000935"/>
    </source>
</evidence>
<organism evidence="2 3">
    <name type="scientific">Priestia megaterium (strain ATCC 12872 / QMB1551)</name>
    <name type="common">Bacillus megaterium</name>
    <dbReference type="NCBI Taxonomy" id="545693"/>
    <lineage>
        <taxon>Bacteria</taxon>
        <taxon>Bacillati</taxon>
        <taxon>Bacillota</taxon>
        <taxon>Bacilli</taxon>
        <taxon>Bacillales</taxon>
        <taxon>Bacillaceae</taxon>
        <taxon>Priestia</taxon>
    </lineage>
</organism>
<sequence>MSNFALASLDSANIIILSQLHFFALLSMFYNMLIRFFRCSAF</sequence>
<proteinExistence type="predicted"/>
<keyword evidence="2" id="KW-0614">Plasmid</keyword>